<dbReference type="AlphaFoldDB" id="A0A0A9C471"/>
<name>A0A0A9C471_ARUDO</name>
<evidence type="ECO:0000256" key="1">
    <source>
        <dbReference type="SAM" id="MobiDB-lite"/>
    </source>
</evidence>
<feature type="region of interest" description="Disordered" evidence="1">
    <location>
        <begin position="1"/>
        <end position="61"/>
    </location>
</feature>
<sequence length="61" mass="6280">MELVRRRLPPWLGGDSQAQGKPWWGSSGGPCGAGKQRRGMARGPDEAARGGASRACGSGSL</sequence>
<dbReference type="EMBL" id="GBRH01231553">
    <property type="protein sequence ID" value="JAD66342.1"/>
    <property type="molecule type" value="Transcribed_RNA"/>
</dbReference>
<accession>A0A0A9C471</accession>
<evidence type="ECO:0000313" key="2">
    <source>
        <dbReference type="EMBL" id="JAD66342.1"/>
    </source>
</evidence>
<protein>
    <submittedName>
        <fullName evidence="2">Uncharacterized protein</fullName>
    </submittedName>
</protein>
<feature type="compositionally biased region" description="Low complexity" evidence="1">
    <location>
        <begin position="49"/>
        <end position="61"/>
    </location>
</feature>
<organism evidence="2">
    <name type="scientific">Arundo donax</name>
    <name type="common">Giant reed</name>
    <name type="synonym">Donax arundinaceus</name>
    <dbReference type="NCBI Taxonomy" id="35708"/>
    <lineage>
        <taxon>Eukaryota</taxon>
        <taxon>Viridiplantae</taxon>
        <taxon>Streptophyta</taxon>
        <taxon>Embryophyta</taxon>
        <taxon>Tracheophyta</taxon>
        <taxon>Spermatophyta</taxon>
        <taxon>Magnoliopsida</taxon>
        <taxon>Liliopsida</taxon>
        <taxon>Poales</taxon>
        <taxon>Poaceae</taxon>
        <taxon>PACMAD clade</taxon>
        <taxon>Arundinoideae</taxon>
        <taxon>Arundineae</taxon>
        <taxon>Arundo</taxon>
    </lineage>
</organism>
<reference evidence="2" key="2">
    <citation type="journal article" date="2015" name="Data Brief">
        <title>Shoot transcriptome of the giant reed, Arundo donax.</title>
        <authorList>
            <person name="Barrero R.A."/>
            <person name="Guerrero F.D."/>
            <person name="Moolhuijzen P."/>
            <person name="Goolsby J.A."/>
            <person name="Tidwell J."/>
            <person name="Bellgard S.E."/>
            <person name="Bellgard M.I."/>
        </authorList>
    </citation>
    <scope>NUCLEOTIDE SEQUENCE</scope>
    <source>
        <tissue evidence="2">Shoot tissue taken approximately 20 cm above the soil surface</tissue>
    </source>
</reference>
<proteinExistence type="predicted"/>
<reference evidence="2" key="1">
    <citation type="submission" date="2014-09" db="EMBL/GenBank/DDBJ databases">
        <authorList>
            <person name="Magalhaes I.L.F."/>
            <person name="Oliveira U."/>
            <person name="Santos F.R."/>
            <person name="Vidigal T.H.D.A."/>
            <person name="Brescovit A.D."/>
            <person name="Santos A.J."/>
        </authorList>
    </citation>
    <scope>NUCLEOTIDE SEQUENCE</scope>
    <source>
        <tissue evidence="2">Shoot tissue taken approximately 20 cm above the soil surface</tissue>
    </source>
</reference>